<feature type="compositionally biased region" description="Polar residues" evidence="1">
    <location>
        <begin position="298"/>
        <end position="309"/>
    </location>
</feature>
<dbReference type="RefSeq" id="XP_056522079.1">
    <property type="nucleotide sequence ID" value="XM_056665129.1"/>
</dbReference>
<name>A0A9W9L3V1_9EURO</name>
<feature type="region of interest" description="Disordered" evidence="1">
    <location>
        <begin position="102"/>
        <end position="237"/>
    </location>
</feature>
<feature type="compositionally biased region" description="Basic and acidic residues" evidence="1">
    <location>
        <begin position="144"/>
        <end position="157"/>
    </location>
</feature>
<dbReference type="EMBL" id="JAPQKL010000004">
    <property type="protein sequence ID" value="KAJ5135107.1"/>
    <property type="molecule type" value="Genomic_DNA"/>
</dbReference>
<feature type="compositionally biased region" description="Basic and acidic residues" evidence="1">
    <location>
        <begin position="310"/>
        <end position="323"/>
    </location>
</feature>
<dbReference type="GeneID" id="81404299"/>
<evidence type="ECO:0000256" key="1">
    <source>
        <dbReference type="SAM" id="MobiDB-lite"/>
    </source>
</evidence>
<feature type="region of interest" description="Disordered" evidence="1">
    <location>
        <begin position="247"/>
        <end position="266"/>
    </location>
</feature>
<dbReference type="OrthoDB" id="4507572at2759"/>
<sequence length="478" mass="53409">MWPKHPFHKPKRLSISNPIVDHNPLTELPVNSLNLRDKYLLGPNDAPSLQSGPIRPDNKTRRYSEISAISPDVESHRRGSRSSFCVSPIDGEQIAPYAENLRPLTSPAPDHKTANHQNGQSPHQSQLQPVQPPPERQFISGKSTDWEGVSREQDKPRATSSHKRTVSTTSNLINWRQQFNPRKQFNAARSRISSFSKTEDHQGNRDRSSSRVHPMEEHSSKDKRAPDAIPKLDPFGFTPSSVTTTITAGGPVTPPPRPATEHAPSRAQENMPVLNFDNSNMMFASDDYEPRSRFSATTYTATEPDSQNASRRESMQFETRSTDDVSTSSIMDRRRPVPSGMVISKKQPSTAKPVRKPTPSQVAEQVAQMPEGSSTPEPPLDTQGRIKAMEAKRDELSQRRFTLETIMDELYKATRPGAVDAAARAEMMKALASMDVELADIRKEQHELGVGLTRAYKRLDEKQNAGDGNNLWVKRVTS</sequence>
<gene>
    <name evidence="2" type="ORF">N7515_004385</name>
</gene>
<evidence type="ECO:0000313" key="2">
    <source>
        <dbReference type="EMBL" id="KAJ5135107.1"/>
    </source>
</evidence>
<feature type="compositionally biased region" description="Basic and acidic residues" evidence="1">
    <location>
        <begin position="197"/>
        <end position="226"/>
    </location>
</feature>
<feature type="region of interest" description="Disordered" evidence="1">
    <location>
        <begin position="67"/>
        <end position="87"/>
    </location>
</feature>
<proteinExistence type="predicted"/>
<protein>
    <submittedName>
        <fullName evidence="2">Uncharacterized protein</fullName>
    </submittedName>
</protein>
<feature type="region of interest" description="Disordered" evidence="1">
    <location>
        <begin position="298"/>
        <end position="383"/>
    </location>
</feature>
<dbReference type="PANTHER" id="PTHR42023">
    <property type="entry name" value="BHLH DOMAIN-CONTAINING PROTEIN"/>
    <property type="match status" value="1"/>
</dbReference>
<keyword evidence="3" id="KW-1185">Reference proteome</keyword>
<dbReference type="PANTHER" id="PTHR42023:SF1">
    <property type="entry name" value="BHLH DOMAIN-CONTAINING PROTEIN"/>
    <property type="match status" value="1"/>
</dbReference>
<feature type="compositionally biased region" description="Polar residues" evidence="1">
    <location>
        <begin position="166"/>
        <end position="183"/>
    </location>
</feature>
<comment type="caution">
    <text evidence="2">The sequence shown here is derived from an EMBL/GenBank/DDBJ whole genome shotgun (WGS) entry which is preliminary data.</text>
</comment>
<organism evidence="2 3">
    <name type="scientific">Penicillium bovifimosum</name>
    <dbReference type="NCBI Taxonomy" id="126998"/>
    <lineage>
        <taxon>Eukaryota</taxon>
        <taxon>Fungi</taxon>
        <taxon>Dikarya</taxon>
        <taxon>Ascomycota</taxon>
        <taxon>Pezizomycotina</taxon>
        <taxon>Eurotiomycetes</taxon>
        <taxon>Eurotiomycetidae</taxon>
        <taxon>Eurotiales</taxon>
        <taxon>Aspergillaceae</taxon>
        <taxon>Penicillium</taxon>
    </lineage>
</organism>
<feature type="compositionally biased region" description="Polar residues" evidence="1">
    <location>
        <begin position="115"/>
        <end position="129"/>
    </location>
</feature>
<dbReference type="AlphaFoldDB" id="A0A9W9L3V1"/>
<feature type="region of interest" description="Disordered" evidence="1">
    <location>
        <begin position="42"/>
        <end position="61"/>
    </location>
</feature>
<evidence type="ECO:0000313" key="3">
    <source>
        <dbReference type="Proteomes" id="UP001149079"/>
    </source>
</evidence>
<accession>A0A9W9L3V1</accession>
<reference evidence="2" key="2">
    <citation type="journal article" date="2023" name="IMA Fungus">
        <title>Comparative genomic study of the Penicillium genus elucidates a diverse pangenome and 15 lateral gene transfer events.</title>
        <authorList>
            <person name="Petersen C."/>
            <person name="Sorensen T."/>
            <person name="Nielsen M.R."/>
            <person name="Sondergaard T.E."/>
            <person name="Sorensen J.L."/>
            <person name="Fitzpatrick D.A."/>
            <person name="Frisvad J.C."/>
            <person name="Nielsen K.L."/>
        </authorList>
    </citation>
    <scope>NUCLEOTIDE SEQUENCE</scope>
    <source>
        <strain evidence="2">IBT 22155</strain>
    </source>
</reference>
<reference evidence="2" key="1">
    <citation type="submission" date="2022-11" db="EMBL/GenBank/DDBJ databases">
        <authorList>
            <person name="Petersen C."/>
        </authorList>
    </citation>
    <scope>NUCLEOTIDE SEQUENCE</scope>
    <source>
        <strain evidence="2">IBT 22155</strain>
    </source>
</reference>
<dbReference type="Proteomes" id="UP001149079">
    <property type="component" value="Unassembled WGS sequence"/>
</dbReference>